<dbReference type="AlphaFoldDB" id="A0A7J7JNV5"/>
<name>A0A7J7JNV5_BUGNE</name>
<evidence type="ECO:0000313" key="1">
    <source>
        <dbReference type="EMBL" id="KAF6027098.1"/>
    </source>
</evidence>
<gene>
    <name evidence="1" type="ORF">EB796_014594</name>
</gene>
<organism evidence="1 2">
    <name type="scientific">Bugula neritina</name>
    <name type="common">Brown bryozoan</name>
    <name type="synonym">Sertularia neritina</name>
    <dbReference type="NCBI Taxonomy" id="10212"/>
    <lineage>
        <taxon>Eukaryota</taxon>
        <taxon>Metazoa</taxon>
        <taxon>Spiralia</taxon>
        <taxon>Lophotrochozoa</taxon>
        <taxon>Bryozoa</taxon>
        <taxon>Gymnolaemata</taxon>
        <taxon>Cheilostomatida</taxon>
        <taxon>Flustrina</taxon>
        <taxon>Buguloidea</taxon>
        <taxon>Bugulidae</taxon>
        <taxon>Bugula</taxon>
    </lineage>
</organism>
<dbReference type="EMBL" id="VXIV02002147">
    <property type="protein sequence ID" value="KAF6027098.1"/>
    <property type="molecule type" value="Genomic_DNA"/>
</dbReference>
<proteinExistence type="predicted"/>
<sequence length="111" mass="13041">MAPFKCNHVTLGFKLFKQLSYTLCCHDCSLWNECPDGLFVKANFKIMRIRETSKERDESFTVFFQIHKLLIKSHSFSLKNKKILGVWTFSPLTAKFLYTVKCICNLKFFSL</sequence>
<comment type="caution">
    <text evidence="1">The sequence shown here is derived from an EMBL/GenBank/DDBJ whole genome shotgun (WGS) entry which is preliminary data.</text>
</comment>
<protein>
    <submittedName>
        <fullName evidence="1">Uncharacterized protein</fullName>
    </submittedName>
</protein>
<keyword evidence="2" id="KW-1185">Reference proteome</keyword>
<dbReference type="Proteomes" id="UP000593567">
    <property type="component" value="Unassembled WGS sequence"/>
</dbReference>
<reference evidence="1" key="1">
    <citation type="submission" date="2020-06" db="EMBL/GenBank/DDBJ databases">
        <title>Draft genome of Bugula neritina, a colonial animal packing powerful symbionts and potential medicines.</title>
        <authorList>
            <person name="Rayko M."/>
        </authorList>
    </citation>
    <scope>NUCLEOTIDE SEQUENCE [LARGE SCALE GENOMIC DNA]</scope>
    <source>
        <strain evidence="1">Kwan_BN1</strain>
    </source>
</reference>
<accession>A0A7J7JNV5</accession>
<evidence type="ECO:0000313" key="2">
    <source>
        <dbReference type="Proteomes" id="UP000593567"/>
    </source>
</evidence>